<dbReference type="GO" id="GO:0002098">
    <property type="term" value="P:tRNA wobble uridine modification"/>
    <property type="evidence" value="ECO:0007669"/>
    <property type="project" value="InterPro"/>
</dbReference>
<dbReference type="AlphaFoldDB" id="A0AAD4FCW4"/>
<dbReference type="EMBL" id="JAANER010000007">
    <property type="protein sequence ID" value="KAG9187747.1"/>
    <property type="molecule type" value="Genomic_DNA"/>
</dbReference>
<comment type="pathway">
    <text evidence="1">tRNA modification; 5-methoxycarbonylmethyl-2-thiouridine-tRNA biosynthesis.</text>
</comment>
<dbReference type="PANTHER" id="PTHR16184:SF6">
    <property type="entry name" value="ELONGATOR COMPLEX PROTEIN 6"/>
    <property type="match status" value="1"/>
</dbReference>
<evidence type="ECO:0000256" key="3">
    <source>
        <dbReference type="SAM" id="MobiDB-lite"/>
    </source>
</evidence>
<dbReference type="PANTHER" id="PTHR16184">
    <property type="entry name" value="ELONGATOR COMPLEX PROTEIN 6"/>
    <property type="match status" value="1"/>
</dbReference>
<comment type="caution">
    <text evidence="4">The sequence shown here is derived from an EMBL/GenBank/DDBJ whole genome shotgun (WGS) entry which is preliminary data.</text>
</comment>
<organism evidence="4 5">
    <name type="scientific">Alternaria panax</name>
    <dbReference type="NCBI Taxonomy" id="48097"/>
    <lineage>
        <taxon>Eukaryota</taxon>
        <taxon>Fungi</taxon>
        <taxon>Dikarya</taxon>
        <taxon>Ascomycota</taxon>
        <taxon>Pezizomycotina</taxon>
        <taxon>Dothideomycetes</taxon>
        <taxon>Pleosporomycetidae</taxon>
        <taxon>Pleosporales</taxon>
        <taxon>Pleosporineae</taxon>
        <taxon>Pleosporaceae</taxon>
        <taxon>Alternaria</taxon>
        <taxon>Alternaria sect. Panax</taxon>
    </lineage>
</organism>
<dbReference type="Gene3D" id="3.40.50.300">
    <property type="entry name" value="P-loop containing nucleotide triphosphate hydrolases"/>
    <property type="match status" value="1"/>
</dbReference>
<feature type="compositionally biased region" description="Low complexity" evidence="3">
    <location>
        <begin position="110"/>
        <end position="122"/>
    </location>
</feature>
<accession>A0AAD4FCW4</accession>
<proteinExistence type="inferred from homology"/>
<evidence type="ECO:0008006" key="6">
    <source>
        <dbReference type="Google" id="ProtNLM"/>
    </source>
</evidence>
<dbReference type="Proteomes" id="UP001199106">
    <property type="component" value="Unassembled WGS sequence"/>
</dbReference>
<comment type="similarity">
    <text evidence="2">Belongs to the ELP6 family.</text>
</comment>
<evidence type="ECO:0000313" key="5">
    <source>
        <dbReference type="Proteomes" id="UP001199106"/>
    </source>
</evidence>
<evidence type="ECO:0000256" key="2">
    <source>
        <dbReference type="ARBA" id="ARBA00008837"/>
    </source>
</evidence>
<reference evidence="4" key="1">
    <citation type="submission" date="2021-07" db="EMBL/GenBank/DDBJ databases">
        <title>Genome Resource of American Ginseng Black Spot Pathogen Alternaria panax.</title>
        <authorList>
            <person name="Qiu C."/>
            <person name="Wang W."/>
            <person name="Liu Z."/>
        </authorList>
    </citation>
    <scope>NUCLEOTIDE SEQUENCE</scope>
    <source>
        <strain evidence="4">BNCC115425</strain>
    </source>
</reference>
<protein>
    <recommendedName>
        <fullName evidence="6">Elongator complex protein 6</fullName>
    </recommendedName>
</protein>
<feature type="compositionally biased region" description="Low complexity" evidence="3">
    <location>
        <begin position="134"/>
        <end position="151"/>
    </location>
</feature>
<dbReference type="InterPro" id="IPR018627">
    <property type="entry name" value="ELP6"/>
</dbReference>
<gene>
    <name evidence="4" type="ORF">G6011_05618</name>
</gene>
<feature type="region of interest" description="Disordered" evidence="3">
    <location>
        <begin position="104"/>
        <end position="151"/>
    </location>
</feature>
<sequence length="330" mass="35179">MALSTRIPPLLQAYVELPRDDSILLLTSTLGASANWLLVRFLCSALSTTTRQDGGGEAHGVVLVSWMREYDFWRQEARKGAGLDVEQLRKDRRFAFVDGLGADSQTNVQTTPRAAAPSATPAQRGPPVLPARGPPGRTGPAGAPRPATSTPGHYTLGSLEMADITATVSRAISSLATSAAHPHTLVVLDNPDLLLALNPAVTPSDFAALVLQLHTLPNVSHVLTHIHADTPLLSLSTPPQPLQVAHHNLLVKCAHMSRRILGLRVLDTGVARDVSGVVRVTEQTRQRLGVGFDIEQTNGGHDSGRAKELLYQVKSDGSVSVFERGAGREG</sequence>
<dbReference type="InterPro" id="IPR027417">
    <property type="entry name" value="P-loop_NTPase"/>
</dbReference>
<evidence type="ECO:0000313" key="4">
    <source>
        <dbReference type="EMBL" id="KAG9187747.1"/>
    </source>
</evidence>
<dbReference type="CDD" id="cd19495">
    <property type="entry name" value="Elp6"/>
    <property type="match status" value="1"/>
</dbReference>
<keyword evidence="5" id="KW-1185">Reference proteome</keyword>
<dbReference type="GO" id="GO:0033588">
    <property type="term" value="C:elongator holoenzyme complex"/>
    <property type="evidence" value="ECO:0007669"/>
    <property type="project" value="InterPro"/>
</dbReference>
<name>A0AAD4FCW4_9PLEO</name>
<evidence type="ECO:0000256" key="1">
    <source>
        <dbReference type="ARBA" id="ARBA00005043"/>
    </source>
</evidence>